<gene>
    <name evidence="2" type="ORF">FNF29_06860</name>
</gene>
<dbReference type="AlphaFoldDB" id="A0A5A8C8M6"/>
<accession>A0A5A8C8M6</accession>
<protein>
    <submittedName>
        <fullName evidence="2">Uncharacterized protein</fullName>
    </submittedName>
</protein>
<evidence type="ECO:0000313" key="2">
    <source>
        <dbReference type="EMBL" id="KAA0148201.1"/>
    </source>
</evidence>
<organism evidence="2 3">
    <name type="scientific">Cafeteria roenbergensis</name>
    <name type="common">Marine flagellate</name>
    <dbReference type="NCBI Taxonomy" id="33653"/>
    <lineage>
        <taxon>Eukaryota</taxon>
        <taxon>Sar</taxon>
        <taxon>Stramenopiles</taxon>
        <taxon>Bigyra</taxon>
        <taxon>Opalozoa</taxon>
        <taxon>Bicosoecida</taxon>
        <taxon>Cafeteriaceae</taxon>
        <taxon>Cafeteria</taxon>
    </lineage>
</organism>
<dbReference type="Proteomes" id="UP000323011">
    <property type="component" value="Unassembled WGS sequence"/>
</dbReference>
<comment type="caution">
    <text evidence="2">The sequence shown here is derived from an EMBL/GenBank/DDBJ whole genome shotgun (WGS) entry which is preliminary data.</text>
</comment>
<evidence type="ECO:0000313" key="3">
    <source>
        <dbReference type="Proteomes" id="UP000323011"/>
    </source>
</evidence>
<evidence type="ECO:0000256" key="1">
    <source>
        <dbReference type="SAM" id="MobiDB-lite"/>
    </source>
</evidence>
<feature type="compositionally biased region" description="Low complexity" evidence="1">
    <location>
        <begin position="150"/>
        <end position="169"/>
    </location>
</feature>
<sequence length="222" mass="24122">MRSVELPPDYAQEARWERMRPALIDVHPGKRRTAEGIAEAERLAEQAADRPVQSMGRAVATDYEKRRLQLQFQFKGGKALPYAASRDALVGEVPMSLVAGKPVPSVAASRAKARKARAAQGGTREAEHRRPVVAFNLPVDDGDDDDEPLRSAAEASARSPGRRAGPSSSTLLGLEAQRDGILKEAEGVLRDDGDVAAIDDVLGRLEAVDRRLADERRRLGRS</sequence>
<feature type="region of interest" description="Disordered" evidence="1">
    <location>
        <begin position="109"/>
        <end position="176"/>
    </location>
</feature>
<reference evidence="2 3" key="1">
    <citation type="submission" date="2019-07" db="EMBL/GenBank/DDBJ databases">
        <title>Genomes of Cafeteria roenbergensis.</title>
        <authorList>
            <person name="Fischer M.G."/>
            <person name="Hackl T."/>
            <person name="Roman M."/>
        </authorList>
    </citation>
    <scope>NUCLEOTIDE SEQUENCE [LARGE SCALE GENOMIC DNA]</scope>
    <source>
        <strain evidence="2 3">BVI</strain>
    </source>
</reference>
<dbReference type="EMBL" id="VLTN01000056">
    <property type="protein sequence ID" value="KAA0148201.1"/>
    <property type="molecule type" value="Genomic_DNA"/>
</dbReference>
<name>A0A5A8C8M6_CAFRO</name>
<keyword evidence="3" id="KW-1185">Reference proteome</keyword>
<proteinExistence type="predicted"/>